<dbReference type="Proteomes" id="UP001381693">
    <property type="component" value="Unassembled WGS sequence"/>
</dbReference>
<sequence length="162" mass="17478">MKLILAVFCLASLASSNEAQEIGEEVQKNAKFFLISYSTVTWTFLSSFTSIIPYTCYTTAAVPVACQGRKRRRARKLTGDVSLRESQADLDSSVADIIPPQEVGGSDGSVEGKDPSQQERFFFTLWSTASTTVTVTAFSTNRAITISVSGLCTINGVALNIC</sequence>
<feature type="chain" id="PRO_5042953467" evidence="1">
    <location>
        <begin position="20"/>
        <end position="162"/>
    </location>
</feature>
<protein>
    <submittedName>
        <fullName evidence="2">Uncharacterized protein</fullName>
    </submittedName>
</protein>
<evidence type="ECO:0000313" key="3">
    <source>
        <dbReference type="Proteomes" id="UP001381693"/>
    </source>
</evidence>
<keyword evidence="1" id="KW-0732">Signal</keyword>
<comment type="caution">
    <text evidence="2">The sequence shown here is derived from an EMBL/GenBank/DDBJ whole genome shotgun (WGS) entry which is preliminary data.</text>
</comment>
<gene>
    <name evidence="2" type="ORF">SK128_011248</name>
</gene>
<keyword evidence="3" id="KW-1185">Reference proteome</keyword>
<dbReference type="AlphaFoldDB" id="A0AAN8WSY2"/>
<evidence type="ECO:0000313" key="2">
    <source>
        <dbReference type="EMBL" id="KAK7066869.1"/>
    </source>
</evidence>
<organism evidence="2 3">
    <name type="scientific">Halocaridina rubra</name>
    <name type="common">Hawaiian red shrimp</name>
    <dbReference type="NCBI Taxonomy" id="373956"/>
    <lineage>
        <taxon>Eukaryota</taxon>
        <taxon>Metazoa</taxon>
        <taxon>Ecdysozoa</taxon>
        <taxon>Arthropoda</taxon>
        <taxon>Crustacea</taxon>
        <taxon>Multicrustacea</taxon>
        <taxon>Malacostraca</taxon>
        <taxon>Eumalacostraca</taxon>
        <taxon>Eucarida</taxon>
        <taxon>Decapoda</taxon>
        <taxon>Pleocyemata</taxon>
        <taxon>Caridea</taxon>
        <taxon>Atyoidea</taxon>
        <taxon>Atyidae</taxon>
        <taxon>Halocaridina</taxon>
    </lineage>
</organism>
<accession>A0AAN8WSY2</accession>
<evidence type="ECO:0000256" key="1">
    <source>
        <dbReference type="SAM" id="SignalP"/>
    </source>
</evidence>
<proteinExistence type="predicted"/>
<dbReference type="EMBL" id="JAXCGZ010018990">
    <property type="protein sequence ID" value="KAK7066869.1"/>
    <property type="molecule type" value="Genomic_DNA"/>
</dbReference>
<feature type="signal peptide" evidence="1">
    <location>
        <begin position="1"/>
        <end position="19"/>
    </location>
</feature>
<reference evidence="2 3" key="1">
    <citation type="submission" date="2023-11" db="EMBL/GenBank/DDBJ databases">
        <title>Halocaridina rubra genome assembly.</title>
        <authorList>
            <person name="Smith C."/>
        </authorList>
    </citation>
    <scope>NUCLEOTIDE SEQUENCE [LARGE SCALE GENOMIC DNA]</scope>
    <source>
        <strain evidence="2">EP-1</strain>
        <tissue evidence="2">Whole</tissue>
    </source>
</reference>
<name>A0AAN8WSY2_HALRR</name>